<dbReference type="Proteomes" id="UP000199501">
    <property type="component" value="Unassembled WGS sequence"/>
</dbReference>
<keyword evidence="1" id="KW-1133">Transmembrane helix</keyword>
<feature type="transmembrane region" description="Helical" evidence="1">
    <location>
        <begin position="201"/>
        <end position="222"/>
    </location>
</feature>
<protein>
    <submittedName>
        <fullName evidence="2">Uncharacterized protein</fullName>
    </submittedName>
</protein>
<sequence length="230" mass="23862">MKKKKKGTVWTLVIVVFIVLLGAGNGWFSASDDSTVVESISAVDGADLAKRLAAAEAAHGICYGWELHKGTSTTGKPLSEGSSRGVGVNAETCQRYMILRGSVDYTSADSVLEDSAYLSVDSSSDLRSNRPSTADLDRVGVSTASMLNEPAATTGYGALALPLLLAEKGVVAPVPEPTTAAAPATPIGRPGSDFTSNRQTALVLVTIFGGVALFGVAIGFLISRKRGQER</sequence>
<accession>A0A1G6YYN6</accession>
<gene>
    <name evidence="2" type="ORF">SAMN05216174_12433</name>
</gene>
<evidence type="ECO:0000313" key="2">
    <source>
        <dbReference type="EMBL" id="SDD95173.1"/>
    </source>
</evidence>
<keyword evidence="1" id="KW-0472">Membrane</keyword>
<organism evidence="2 3">
    <name type="scientific">Actinokineospora iranica</name>
    <dbReference type="NCBI Taxonomy" id="1271860"/>
    <lineage>
        <taxon>Bacteria</taxon>
        <taxon>Bacillati</taxon>
        <taxon>Actinomycetota</taxon>
        <taxon>Actinomycetes</taxon>
        <taxon>Pseudonocardiales</taxon>
        <taxon>Pseudonocardiaceae</taxon>
        <taxon>Actinokineospora</taxon>
    </lineage>
</organism>
<keyword evidence="1" id="KW-0812">Transmembrane</keyword>
<evidence type="ECO:0000256" key="1">
    <source>
        <dbReference type="SAM" id="Phobius"/>
    </source>
</evidence>
<dbReference type="EMBL" id="FMZZ01000024">
    <property type="protein sequence ID" value="SDD95173.1"/>
    <property type="molecule type" value="Genomic_DNA"/>
</dbReference>
<dbReference type="OrthoDB" id="3695060at2"/>
<evidence type="ECO:0000313" key="3">
    <source>
        <dbReference type="Proteomes" id="UP000199501"/>
    </source>
</evidence>
<name>A0A1G6YYN6_9PSEU</name>
<reference evidence="3" key="1">
    <citation type="submission" date="2016-10" db="EMBL/GenBank/DDBJ databases">
        <authorList>
            <person name="Varghese N."/>
            <person name="Submissions S."/>
        </authorList>
    </citation>
    <scope>NUCLEOTIDE SEQUENCE [LARGE SCALE GENOMIC DNA]</scope>
    <source>
        <strain evidence="3">IBRC-M 10403</strain>
    </source>
</reference>
<proteinExistence type="predicted"/>
<dbReference type="STRING" id="1271860.SAMN05216174_12433"/>
<dbReference type="AlphaFoldDB" id="A0A1G6YYN6"/>
<keyword evidence="3" id="KW-1185">Reference proteome</keyword>
<dbReference type="RefSeq" id="WP_091457498.1">
    <property type="nucleotide sequence ID" value="NZ_FMZZ01000024.1"/>
</dbReference>